<sequence>MLRSKMHALLLLTSSNHVFSPSSSSSSLYMFLKHDFFLVHVHVVPVPVVNDNN</sequence>
<dbReference type="AlphaFoldDB" id="A0A6G0QCR4"/>
<gene>
    <name evidence="1" type="ORF">PF008_g27979</name>
</gene>
<comment type="caution">
    <text evidence="1">The sequence shown here is derived from an EMBL/GenBank/DDBJ whole genome shotgun (WGS) entry which is preliminary data.</text>
</comment>
<proteinExistence type="predicted"/>
<dbReference type="EMBL" id="QXFY01003918">
    <property type="protein sequence ID" value="KAE9281079.1"/>
    <property type="molecule type" value="Genomic_DNA"/>
</dbReference>
<name>A0A6G0QCR4_9STRA</name>
<protein>
    <submittedName>
        <fullName evidence="1">Uncharacterized protein</fullName>
    </submittedName>
</protein>
<reference evidence="1 2" key="1">
    <citation type="submission" date="2018-09" db="EMBL/GenBank/DDBJ databases">
        <title>Genomic investigation of the strawberry pathogen Phytophthora fragariae indicates pathogenicity is determined by transcriptional variation in three key races.</title>
        <authorList>
            <person name="Adams T.M."/>
            <person name="Armitage A.D."/>
            <person name="Sobczyk M.K."/>
            <person name="Bates H.J."/>
            <person name="Dunwell J.M."/>
            <person name="Nellist C.F."/>
            <person name="Harrison R.J."/>
        </authorList>
    </citation>
    <scope>NUCLEOTIDE SEQUENCE [LARGE SCALE GENOMIC DNA]</scope>
    <source>
        <strain evidence="1 2">NOV-77</strain>
    </source>
</reference>
<dbReference type="Proteomes" id="UP000486351">
    <property type="component" value="Unassembled WGS sequence"/>
</dbReference>
<evidence type="ECO:0000313" key="2">
    <source>
        <dbReference type="Proteomes" id="UP000486351"/>
    </source>
</evidence>
<evidence type="ECO:0000313" key="1">
    <source>
        <dbReference type="EMBL" id="KAE9281079.1"/>
    </source>
</evidence>
<accession>A0A6G0QCR4</accession>
<organism evidence="1 2">
    <name type="scientific">Phytophthora fragariae</name>
    <dbReference type="NCBI Taxonomy" id="53985"/>
    <lineage>
        <taxon>Eukaryota</taxon>
        <taxon>Sar</taxon>
        <taxon>Stramenopiles</taxon>
        <taxon>Oomycota</taxon>
        <taxon>Peronosporomycetes</taxon>
        <taxon>Peronosporales</taxon>
        <taxon>Peronosporaceae</taxon>
        <taxon>Phytophthora</taxon>
    </lineage>
</organism>